<dbReference type="SUPFAM" id="SSF52540">
    <property type="entry name" value="P-loop containing nucleoside triphosphate hydrolases"/>
    <property type="match status" value="1"/>
</dbReference>
<comment type="caution">
    <text evidence="3">The sequence shown here is derived from an EMBL/GenBank/DDBJ whole genome shotgun (WGS) entry which is preliminary data.</text>
</comment>
<dbReference type="InterPro" id="IPR027417">
    <property type="entry name" value="P-loop_NTPase"/>
</dbReference>
<dbReference type="RefSeq" id="WP_158520407.1">
    <property type="nucleotide sequence ID" value="NZ_MWWS01000004.1"/>
</dbReference>
<keyword evidence="1" id="KW-0175">Coiled coil</keyword>
<accession>A0A261ETL5</accession>
<evidence type="ECO:0000313" key="3">
    <source>
        <dbReference type="EMBL" id="OZG50199.1"/>
    </source>
</evidence>
<sequence>MVCEINLQASEYLKYSKPTLKLTSVNFLLGRNGTGKSTLTRLIKEQLQNEFDVRIFDGFESLLDENRELNAVALGRENTEIQNQIKDLETKIQATKEENDDLAEKVQEAKSAYDSATKKLNNAMMNAAKDIKEKDNPRIAKTTYNRIDYSKERASAQRLSPQERTAFEEEAIGQLLKLPVALSSIPIDFQKLKERANGLLTQTVVESVRLPEFADNPQKTNFAQRGMEVHNRQKDKVCAFCGGELTQKRWDQLENYFSGKVTAFQTALNTCIDDFQTLENSINKITQYDSSSFYPSLRAQVADLNDSIGKSKEVARETILSFRTALNGRKDSLFQQVPPIEQVEWPDFKALTDIAQQLIAEHAGLSNTVRCRQDLAKEQLRYHHILEYEKKYEIVKLDQDAQKCETESGKLCKQKEELERKLSDYQENLEKLFGQIKDESLIAERINKYLRAHGEIGFQLVLQSEAERGFYSIQDSDGNIRPITKLSTGEKNIIAFVYFMEAIKAPRDTDKPFFLVLDDPMTSNDDTYQYLIISLIERYYVPLLYDRTTKNNHRGNQLLVLTHNTHFYLNVRPYKNNRFSDKIQYIHLRKGASHTQVVCVSDQKDDIHTSYDELWEELKFAYAENKPEFMWNSMRRIIISFCEFNNLSLNTIIRKSSDKLDSVLCGAFRKSMDVNSHELLDCYSETNGSTCEQIRGYMEQFFSGLNHSEHYAAHWCEHKDPGKSS</sequence>
<evidence type="ECO:0000259" key="2">
    <source>
        <dbReference type="Pfam" id="PF13166"/>
    </source>
</evidence>
<protein>
    <submittedName>
        <fullName evidence="3">AAA domain-containing protein</fullName>
    </submittedName>
</protein>
<proteinExistence type="predicted"/>
<keyword evidence="4" id="KW-1185">Reference proteome</keyword>
<dbReference type="Gene3D" id="3.40.50.300">
    <property type="entry name" value="P-loop containing nucleotide triphosphate hydrolases"/>
    <property type="match status" value="1"/>
</dbReference>
<evidence type="ECO:0000256" key="1">
    <source>
        <dbReference type="SAM" id="Coils"/>
    </source>
</evidence>
<dbReference type="EMBL" id="MWWS01000004">
    <property type="protein sequence ID" value="OZG50199.1"/>
    <property type="molecule type" value="Genomic_DNA"/>
</dbReference>
<reference evidence="3 4" key="1">
    <citation type="journal article" date="2017" name="BMC Genomics">
        <title>Comparative genomic and phylogenomic analyses of the Bifidobacteriaceae family.</title>
        <authorList>
            <person name="Lugli G.A."/>
            <person name="Milani C."/>
            <person name="Turroni F."/>
            <person name="Duranti S."/>
            <person name="Mancabelli L."/>
            <person name="Mangifesta M."/>
            <person name="Ferrario C."/>
            <person name="Modesto M."/>
            <person name="Mattarelli P."/>
            <person name="Jiri K."/>
            <person name="van Sinderen D."/>
            <person name="Ventura M."/>
        </authorList>
    </citation>
    <scope>NUCLEOTIDE SEQUENCE [LARGE SCALE GENOMIC DNA]</scope>
    <source>
        <strain evidence="3 4">DSM 22924</strain>
    </source>
</reference>
<feature type="coiled-coil region" evidence="1">
    <location>
        <begin position="71"/>
        <end position="126"/>
    </location>
</feature>
<dbReference type="Proteomes" id="UP000216004">
    <property type="component" value="Unassembled WGS sequence"/>
</dbReference>
<feature type="coiled-coil region" evidence="1">
    <location>
        <begin position="401"/>
        <end position="435"/>
    </location>
</feature>
<gene>
    <name evidence="3" type="ORF">BOCO_0716</name>
</gene>
<dbReference type="OrthoDB" id="4428168at2"/>
<feature type="domain" description="Protein CR006 P-loop" evidence="2">
    <location>
        <begin position="19"/>
        <end position="702"/>
    </location>
</feature>
<organism evidence="3 4">
    <name type="scientific">Bombiscardovia coagulans</name>
    <dbReference type="NCBI Taxonomy" id="686666"/>
    <lineage>
        <taxon>Bacteria</taxon>
        <taxon>Bacillati</taxon>
        <taxon>Actinomycetota</taxon>
        <taxon>Actinomycetes</taxon>
        <taxon>Bifidobacteriales</taxon>
        <taxon>Bifidobacteriaceae</taxon>
        <taxon>Bombiscardovia</taxon>
    </lineage>
</organism>
<dbReference type="AlphaFoldDB" id="A0A261ETL5"/>
<dbReference type="InterPro" id="IPR026866">
    <property type="entry name" value="CR006_AAA"/>
</dbReference>
<evidence type="ECO:0000313" key="4">
    <source>
        <dbReference type="Proteomes" id="UP000216004"/>
    </source>
</evidence>
<name>A0A261ETL5_9BIFI</name>
<dbReference type="Pfam" id="PF13166">
    <property type="entry name" value="AAA_13"/>
    <property type="match status" value="1"/>
</dbReference>